<name>A0A239D757_9BACT</name>
<feature type="binding site" evidence="15">
    <location>
        <position position="23"/>
    </location>
    <ligand>
        <name>Mg(2+)</name>
        <dbReference type="ChEBI" id="CHEBI:18420"/>
        <label>2</label>
    </ligand>
</feature>
<accession>A0A239D757</accession>
<dbReference type="Pfam" id="PF17910">
    <property type="entry name" value="FeoB_Cyto"/>
    <property type="match status" value="1"/>
</dbReference>
<feature type="transmembrane region" description="Helical" evidence="16">
    <location>
        <begin position="360"/>
        <end position="380"/>
    </location>
</feature>
<evidence type="ECO:0000256" key="12">
    <source>
        <dbReference type="ARBA" id="ARBA00031200"/>
    </source>
</evidence>
<sequence length="865" mass="92610">MSRQSHLVALAGQPNCGKSTLFNMLTGARQHVANYPGVTVEKRSGRTRVGRYELELVDLPGIYGLTSYSLEERVARDFLLHDRPRAVLAVLDAANLRRGLYLVLQLLEMGLPLAVDVNMTDVAERRGTPVDAEALSRALGVPVVRSVGSRGTGAQDIRMVLAELIQRQPQSRSGHILDYGPLEEAIAPLEAAIHEEVRLRVAYSARWLAIKLLEGDEAACELLERLHTSPARVRNLCLELRAAFASGAGMDPARHVAAVRNRAARNVAAHAQMAPSAQCRTTVTERLDAVVLHRFWGPVFLVGVLLALYQAAIGVGDGLGEELRGALTSVEDWVGLALPAQGFLEDPLLRSLGIWTVQGVTAILGYLPVFLLLFGCIALLEDSGYMPRMAFLLDRLFRRFGLHGQSTLPLILGGVYLGGCAIPAIMTTRGIPDERARLTTILVAPMMNCLAKVPLHLILIGAYFADTQGLALFFISTVTLFMALPVAKALSLTAASSLPRAPFLMELPPYHLPTARAVAARALERSLLFVKKIMGVVLAVSVVVFALITFPGLDEADAQRSRKAGDAALERFLAEARALPGLEGLNQAETVRLLAFAADWRSERAAAETPAAQSVVDSRFAAKNPLWLALAAGQSPSAQGPAKALRDLAATRKALRAELRQKVFAASFLGMAGRALEPVTRAAGFDWRINIALLSAFAAKENAAMSLGAIYGLEAGEEDEPSPADLLAAEGEVMPVAGAPAAAERGVEAGMLAGSGFTPLHALSLMLFMALYPPCLPAAMTVRLASGSTRWMLFSMAFQTLLGLAVASLVYTGAKLLGLSGWQAMWAFYALCVAATLGMALLPEERRRKARATDSVRSAPALRAQ</sequence>
<feature type="transmembrane region" description="Helical" evidence="16">
    <location>
        <begin position="823"/>
        <end position="842"/>
    </location>
</feature>
<keyword evidence="19" id="KW-1185">Reference proteome</keyword>
<feature type="transmembrane region" description="Helical" evidence="16">
    <location>
        <begin position="438"/>
        <end position="464"/>
    </location>
</feature>
<feature type="binding site" evidence="14">
    <location>
        <begin position="58"/>
        <end position="61"/>
    </location>
    <ligand>
        <name>GTP</name>
        <dbReference type="ChEBI" id="CHEBI:37565"/>
        <label>1</label>
    </ligand>
</feature>
<keyword evidence="8 16" id="KW-0408">Iron</keyword>
<dbReference type="GO" id="GO:0005525">
    <property type="term" value="F:GTP binding"/>
    <property type="evidence" value="ECO:0007669"/>
    <property type="project" value="UniProtKB-KW"/>
</dbReference>
<feature type="binding site" evidence="15">
    <location>
        <position position="26"/>
    </location>
    <ligand>
        <name>Mg(2+)</name>
        <dbReference type="ChEBI" id="CHEBI:18420"/>
        <label>2</label>
    </ligand>
</feature>
<evidence type="ECO:0000313" key="19">
    <source>
        <dbReference type="Proteomes" id="UP000198324"/>
    </source>
</evidence>
<keyword evidence="4 16" id="KW-0410">Iron transport</keyword>
<evidence type="ECO:0000256" key="6">
    <source>
        <dbReference type="ARBA" id="ARBA00022741"/>
    </source>
</evidence>
<keyword evidence="7 16" id="KW-1133">Transmembrane helix</keyword>
<feature type="binding site" evidence="14">
    <location>
        <begin position="118"/>
        <end position="121"/>
    </location>
    <ligand>
        <name>GTP</name>
        <dbReference type="ChEBI" id="CHEBI:37565"/>
        <label>1</label>
    </ligand>
</feature>
<dbReference type="PRINTS" id="PR00326">
    <property type="entry name" value="GTP1OBG"/>
</dbReference>
<keyword evidence="3" id="KW-1003">Cell membrane</keyword>
<dbReference type="PROSITE" id="PS51711">
    <property type="entry name" value="G_FEOB"/>
    <property type="match status" value="1"/>
</dbReference>
<evidence type="ECO:0000256" key="15">
    <source>
        <dbReference type="PIRSR" id="PIRSR603373-2"/>
    </source>
</evidence>
<evidence type="ECO:0000256" key="10">
    <source>
        <dbReference type="ARBA" id="ARBA00023134"/>
    </source>
</evidence>
<dbReference type="Gene3D" id="3.40.50.300">
    <property type="entry name" value="P-loop containing nucleotide triphosphate hydrolases"/>
    <property type="match status" value="1"/>
</dbReference>
<keyword evidence="9" id="KW-0406">Ion transport</keyword>
<feature type="transmembrane region" description="Helical" evidence="16">
    <location>
        <begin position="470"/>
        <end position="490"/>
    </location>
</feature>
<keyword evidence="15" id="KW-0460">Magnesium</keyword>
<evidence type="ECO:0000259" key="17">
    <source>
        <dbReference type="PROSITE" id="PS51711"/>
    </source>
</evidence>
<comment type="function">
    <text evidence="16">Probable transporter of a GTP-driven Fe(2+) uptake system.</text>
</comment>
<evidence type="ECO:0000256" key="14">
    <source>
        <dbReference type="PIRSR" id="PIRSR603373-1"/>
    </source>
</evidence>
<dbReference type="InterPro" id="IPR011642">
    <property type="entry name" value="Gate_dom"/>
</dbReference>
<dbReference type="Pfam" id="PF07670">
    <property type="entry name" value="Gate"/>
    <property type="match status" value="2"/>
</dbReference>
<feature type="transmembrane region" description="Helical" evidence="16">
    <location>
        <begin position="295"/>
        <end position="315"/>
    </location>
</feature>
<feature type="binding site" evidence="14">
    <location>
        <begin position="37"/>
        <end position="41"/>
    </location>
    <ligand>
        <name>GTP</name>
        <dbReference type="ChEBI" id="CHEBI:37565"/>
        <label>1</label>
    </ligand>
</feature>
<evidence type="ECO:0000256" key="3">
    <source>
        <dbReference type="ARBA" id="ARBA00022475"/>
    </source>
</evidence>
<dbReference type="Pfam" id="PF02421">
    <property type="entry name" value="FeoB_N"/>
    <property type="match status" value="1"/>
</dbReference>
<organism evidence="18 19">
    <name type="scientific">Humidesulfovibrio mexicanus</name>
    <dbReference type="NCBI Taxonomy" id="147047"/>
    <lineage>
        <taxon>Bacteria</taxon>
        <taxon>Pseudomonadati</taxon>
        <taxon>Thermodesulfobacteriota</taxon>
        <taxon>Desulfovibrionia</taxon>
        <taxon>Desulfovibrionales</taxon>
        <taxon>Desulfovibrionaceae</taxon>
        <taxon>Humidesulfovibrio</taxon>
    </lineage>
</organism>
<dbReference type="InterPro" id="IPR003373">
    <property type="entry name" value="Fe2_transport_prot-B"/>
</dbReference>
<dbReference type="InterPro" id="IPR030389">
    <property type="entry name" value="G_FEOB_dom"/>
</dbReference>
<dbReference type="PANTHER" id="PTHR43185">
    <property type="entry name" value="FERROUS IRON TRANSPORT PROTEIN B"/>
    <property type="match status" value="1"/>
</dbReference>
<reference evidence="18 19" key="1">
    <citation type="submission" date="2017-06" db="EMBL/GenBank/DDBJ databases">
        <authorList>
            <person name="Kim H.J."/>
            <person name="Triplett B.A."/>
        </authorList>
    </citation>
    <scope>NUCLEOTIDE SEQUENCE [LARGE SCALE GENOMIC DNA]</scope>
    <source>
        <strain evidence="18 19">DSM 13116</strain>
    </source>
</reference>
<comment type="similarity">
    <text evidence="16">Belongs to the TRAFAC class TrmE-Era-EngA-EngB-Septin-like GTPase superfamily. FeoB GTPase (TC 9.A.8) family.</text>
</comment>
<keyword evidence="10 14" id="KW-0342">GTP-binding</keyword>
<keyword evidence="6 14" id="KW-0547">Nucleotide-binding</keyword>
<proteinExistence type="inferred from homology"/>
<dbReference type="Gene3D" id="1.10.287.1770">
    <property type="match status" value="1"/>
</dbReference>
<dbReference type="GO" id="GO:0005886">
    <property type="term" value="C:plasma membrane"/>
    <property type="evidence" value="ECO:0007669"/>
    <property type="project" value="UniProtKB-SubCell"/>
</dbReference>
<feature type="binding site" evidence="14">
    <location>
        <begin position="12"/>
        <end position="19"/>
    </location>
    <ligand>
        <name>GTP</name>
        <dbReference type="ChEBI" id="CHEBI:37565"/>
        <label>1</label>
    </ligand>
</feature>
<dbReference type="SUPFAM" id="SSF52540">
    <property type="entry name" value="P-loop containing nucleoside triphosphate hydrolases"/>
    <property type="match status" value="1"/>
</dbReference>
<keyword evidence="15" id="KW-0479">Metal-binding</keyword>
<feature type="transmembrane region" description="Helical" evidence="16">
    <location>
        <begin position="533"/>
        <end position="553"/>
    </location>
</feature>
<dbReference type="InterPro" id="IPR027417">
    <property type="entry name" value="P-loop_NTPase"/>
</dbReference>
<evidence type="ECO:0000256" key="9">
    <source>
        <dbReference type="ARBA" id="ARBA00023065"/>
    </source>
</evidence>
<dbReference type="Proteomes" id="UP000198324">
    <property type="component" value="Unassembled WGS sequence"/>
</dbReference>
<keyword evidence="5 16" id="KW-0812">Transmembrane</keyword>
<dbReference type="InterPro" id="IPR006073">
    <property type="entry name" value="GTP-bd"/>
</dbReference>
<evidence type="ECO:0000256" key="2">
    <source>
        <dbReference type="ARBA" id="ARBA00022448"/>
    </source>
</evidence>
<evidence type="ECO:0000256" key="7">
    <source>
        <dbReference type="ARBA" id="ARBA00022989"/>
    </source>
</evidence>
<dbReference type="AlphaFoldDB" id="A0A239D757"/>
<dbReference type="NCBIfam" id="TIGR00437">
    <property type="entry name" value="feoB"/>
    <property type="match status" value="1"/>
</dbReference>
<keyword evidence="11 16" id="KW-0472">Membrane</keyword>
<feature type="domain" description="FeoB-type G" evidence="17">
    <location>
        <begin position="5"/>
        <end position="167"/>
    </location>
</feature>
<feature type="transmembrane region" description="Helical" evidence="16">
    <location>
        <begin position="400"/>
        <end position="426"/>
    </location>
</feature>
<dbReference type="Pfam" id="PF07664">
    <property type="entry name" value="FeoB_C"/>
    <property type="match status" value="1"/>
</dbReference>
<keyword evidence="2 16" id="KW-0813">Transport</keyword>
<dbReference type="InterPro" id="IPR041069">
    <property type="entry name" value="FeoB_Cyto"/>
</dbReference>
<evidence type="ECO:0000256" key="1">
    <source>
        <dbReference type="ARBA" id="ARBA00004651"/>
    </source>
</evidence>
<evidence type="ECO:0000256" key="13">
    <source>
        <dbReference type="NCBIfam" id="TIGR00437"/>
    </source>
</evidence>
<dbReference type="EMBL" id="FZOC01000012">
    <property type="protein sequence ID" value="SNS28160.1"/>
    <property type="molecule type" value="Genomic_DNA"/>
</dbReference>
<evidence type="ECO:0000256" key="5">
    <source>
        <dbReference type="ARBA" id="ARBA00022692"/>
    </source>
</evidence>
<dbReference type="OrthoDB" id="9809127at2"/>
<evidence type="ECO:0000256" key="11">
    <source>
        <dbReference type="ARBA" id="ARBA00023136"/>
    </source>
</evidence>
<comment type="subcellular location">
    <subcellularLocation>
        <location evidence="16">Cell inner membrane</location>
        <topology evidence="16">Multi-pass membrane protein</topology>
    </subcellularLocation>
    <subcellularLocation>
        <location evidence="1">Cell membrane</location>
        <topology evidence="1">Multi-pass membrane protein</topology>
    </subcellularLocation>
</comment>
<dbReference type="InterPro" id="IPR011640">
    <property type="entry name" value="Fe2_transport_prot_B_C"/>
</dbReference>
<feature type="binding site" evidence="15">
    <location>
        <position position="27"/>
    </location>
    <ligand>
        <name>Mg(2+)</name>
        <dbReference type="ChEBI" id="CHEBI:18420"/>
        <label>2</label>
    </ligand>
</feature>
<dbReference type="CDD" id="cd01879">
    <property type="entry name" value="FeoB"/>
    <property type="match status" value="1"/>
</dbReference>
<dbReference type="RefSeq" id="WP_089275636.1">
    <property type="nucleotide sequence ID" value="NZ_FZOC01000012.1"/>
</dbReference>
<dbReference type="InterPro" id="IPR050860">
    <property type="entry name" value="FeoB_GTPase"/>
</dbReference>
<evidence type="ECO:0000313" key="18">
    <source>
        <dbReference type="EMBL" id="SNS28160.1"/>
    </source>
</evidence>
<protein>
    <recommendedName>
        <fullName evidence="12 13">Ferrous iron transport protein B</fullName>
    </recommendedName>
</protein>
<gene>
    <name evidence="18" type="ORF">SAMN04488503_0143</name>
</gene>
<evidence type="ECO:0000256" key="4">
    <source>
        <dbReference type="ARBA" id="ARBA00022496"/>
    </source>
</evidence>
<dbReference type="GO" id="GO:0046872">
    <property type="term" value="F:metal ion binding"/>
    <property type="evidence" value="ECO:0007669"/>
    <property type="project" value="UniProtKB-KW"/>
</dbReference>
<dbReference type="PANTHER" id="PTHR43185:SF1">
    <property type="entry name" value="FE(2+) TRANSPORTER FEOB"/>
    <property type="match status" value="1"/>
</dbReference>
<evidence type="ECO:0000256" key="8">
    <source>
        <dbReference type="ARBA" id="ARBA00023004"/>
    </source>
</evidence>
<dbReference type="GO" id="GO:0015093">
    <property type="term" value="F:ferrous iron transmembrane transporter activity"/>
    <property type="evidence" value="ECO:0007669"/>
    <property type="project" value="UniProtKB-UniRule"/>
</dbReference>
<evidence type="ECO:0000256" key="16">
    <source>
        <dbReference type="RuleBase" id="RU362098"/>
    </source>
</evidence>
<feature type="transmembrane region" description="Helical" evidence="16">
    <location>
        <begin position="791"/>
        <end position="811"/>
    </location>
</feature>